<protein>
    <submittedName>
        <fullName evidence="1">Uncharacterized protein</fullName>
    </submittedName>
</protein>
<organism evidence="1 2">
    <name type="scientific">Campylobacter majalis</name>
    <dbReference type="NCBI Taxonomy" id="2790656"/>
    <lineage>
        <taxon>Bacteria</taxon>
        <taxon>Pseudomonadati</taxon>
        <taxon>Campylobacterota</taxon>
        <taxon>Epsilonproteobacteria</taxon>
        <taxon>Campylobacterales</taxon>
        <taxon>Campylobacteraceae</taxon>
        <taxon>Campylobacter</taxon>
    </lineage>
</organism>
<dbReference type="EMBL" id="CAJHOF010000033">
    <property type="protein sequence ID" value="CAD7289824.1"/>
    <property type="molecule type" value="Genomic_DNA"/>
</dbReference>
<evidence type="ECO:0000313" key="2">
    <source>
        <dbReference type="Proteomes" id="UP000789803"/>
    </source>
</evidence>
<proteinExistence type="predicted"/>
<dbReference type="Proteomes" id="UP000789803">
    <property type="component" value="Unassembled WGS sequence"/>
</dbReference>
<reference evidence="1 2" key="1">
    <citation type="submission" date="2020-11" db="EMBL/GenBank/DDBJ databases">
        <authorList>
            <person name="Peeters C."/>
        </authorList>
    </citation>
    <scope>NUCLEOTIDE SEQUENCE [LARGE SCALE GENOMIC DNA]</scope>
    <source>
        <strain evidence="1 2">LMG 7974</strain>
    </source>
</reference>
<comment type="caution">
    <text evidence="1">The sequence shown here is derived from an EMBL/GenBank/DDBJ whole genome shotgun (WGS) entry which is preliminary data.</text>
</comment>
<keyword evidence="2" id="KW-1185">Reference proteome</keyword>
<name>A0ABM8QAG6_9BACT</name>
<gene>
    <name evidence="1" type="ORF">LMG7974_01907</name>
</gene>
<accession>A0ABM8QAG6</accession>
<sequence>MLGGAYGIIKSAKKLDKVDGEFVKSGNNTEVEIRFGNNKNQTHHVERHVIEKTNLNVEAVKQEIMRNFQKQNDKSKLKYNIKINNYSLEYRVHKLPDGTYNIGTIIVK</sequence>
<evidence type="ECO:0000313" key="1">
    <source>
        <dbReference type="EMBL" id="CAD7289824.1"/>
    </source>
</evidence>